<dbReference type="PANTHER" id="PTHR38788:SF3">
    <property type="entry name" value="CLR5 DOMAIN-CONTAINING PROTEIN"/>
    <property type="match status" value="1"/>
</dbReference>
<reference evidence="3 4" key="1">
    <citation type="submission" date="2016-03" db="EMBL/GenBank/DDBJ databases">
        <authorList>
            <person name="Ploux O."/>
        </authorList>
    </citation>
    <scope>NUCLEOTIDE SEQUENCE [LARGE SCALE GENOMIC DNA]</scope>
    <source>
        <strain evidence="3 4">UAMH 11012</strain>
    </source>
</reference>
<proteinExistence type="predicted"/>
<evidence type="ECO:0000256" key="1">
    <source>
        <dbReference type="SAM" id="MobiDB-lite"/>
    </source>
</evidence>
<evidence type="ECO:0000259" key="2">
    <source>
        <dbReference type="Pfam" id="PF14420"/>
    </source>
</evidence>
<evidence type="ECO:0000313" key="3">
    <source>
        <dbReference type="EMBL" id="CZR58743.1"/>
    </source>
</evidence>
<accession>A0A1L7X157</accession>
<feature type="region of interest" description="Disordered" evidence="1">
    <location>
        <begin position="404"/>
        <end position="453"/>
    </location>
</feature>
<dbReference type="Proteomes" id="UP000184330">
    <property type="component" value="Unassembled WGS sequence"/>
</dbReference>
<dbReference type="Pfam" id="PF14420">
    <property type="entry name" value="Clr5"/>
    <property type="match status" value="1"/>
</dbReference>
<gene>
    <name evidence="3" type="ORF">PAC_08635</name>
</gene>
<evidence type="ECO:0000313" key="4">
    <source>
        <dbReference type="Proteomes" id="UP000184330"/>
    </source>
</evidence>
<organism evidence="3 4">
    <name type="scientific">Phialocephala subalpina</name>
    <dbReference type="NCBI Taxonomy" id="576137"/>
    <lineage>
        <taxon>Eukaryota</taxon>
        <taxon>Fungi</taxon>
        <taxon>Dikarya</taxon>
        <taxon>Ascomycota</taxon>
        <taxon>Pezizomycotina</taxon>
        <taxon>Leotiomycetes</taxon>
        <taxon>Helotiales</taxon>
        <taxon>Mollisiaceae</taxon>
        <taxon>Phialocephala</taxon>
        <taxon>Phialocephala fortinii species complex</taxon>
    </lineage>
</organism>
<feature type="domain" description="Clr5" evidence="2">
    <location>
        <begin position="23"/>
        <end position="75"/>
    </location>
</feature>
<sequence>MEPIICGQQPQVRQAVGGRALHSEKKWEEMKPLIKEVFITNEPVRSLIKTMTQVYGFTASEWMYKDHFARWGWHKNRTKNNPAGSSLGAEVGGATPRRRNAKGLPHVEQKLTGKAFGCFTVTIPGLYLCTGQARMLSSIVQYVDGLFDLGNKNHWTFDTFRFYPPSSTQDDAEYWQRLSDRCYSASSSLVRMRSKRQFDAKIPDFFQQLTSLPGTNILSPHIMAIFWQICLTLRGMCSKGRGGNLVRKFLRSLKAAIITKSGLEHPVVKIIDSIHEATPHDFRKKSSNEFKYLLSVGYERTLTRLEEVIGKGHAIVLHMWSRYLRYWDRTAVEPRSFLAAHLQLFIYAESSSDVQSSTSIAILLGYTYAAYYSDRECGLQAEMLSQSLPRRMDECKRRCFVGNEESAPQAPSSTDTAAPGMAGQISDVVKRPRQQEHGLRIKAGGQKKRMRPT</sequence>
<keyword evidence="4" id="KW-1185">Reference proteome</keyword>
<dbReference type="PANTHER" id="PTHR38788">
    <property type="entry name" value="CLR5 DOMAIN-CONTAINING PROTEIN"/>
    <property type="match status" value="1"/>
</dbReference>
<dbReference type="OrthoDB" id="5308957at2759"/>
<dbReference type="AlphaFoldDB" id="A0A1L7X157"/>
<feature type="compositionally biased region" description="Basic and acidic residues" evidence="1">
    <location>
        <begin position="428"/>
        <end position="439"/>
    </location>
</feature>
<feature type="region of interest" description="Disordered" evidence="1">
    <location>
        <begin position="79"/>
        <end position="100"/>
    </location>
</feature>
<dbReference type="InterPro" id="IPR025676">
    <property type="entry name" value="Clr5_dom"/>
</dbReference>
<protein>
    <recommendedName>
        <fullName evidence="2">Clr5 domain-containing protein</fullName>
    </recommendedName>
</protein>
<name>A0A1L7X157_9HELO</name>
<dbReference type="EMBL" id="FJOG01000012">
    <property type="protein sequence ID" value="CZR58743.1"/>
    <property type="molecule type" value="Genomic_DNA"/>
</dbReference>